<dbReference type="InterPro" id="IPR053955">
    <property type="entry name" value="Csm6_CARF"/>
</dbReference>
<dbReference type="NCBIfam" id="TIGR02672">
    <property type="entry name" value="cas_csm6"/>
    <property type="match status" value="1"/>
</dbReference>
<dbReference type="Pfam" id="PF09659">
    <property type="entry name" value="Cas_Csm6_HEPN"/>
    <property type="match status" value="1"/>
</dbReference>
<reference evidence="3 4" key="1">
    <citation type="submission" date="2020-08" db="EMBL/GenBank/DDBJ databases">
        <authorList>
            <person name="Liu C."/>
            <person name="Sun Q."/>
        </authorList>
    </citation>
    <scope>NUCLEOTIDE SEQUENCE [LARGE SCALE GENOMIC DNA]</scope>
    <source>
        <strain evidence="3 4">NSJ-59</strain>
    </source>
</reference>
<dbReference type="InterPro" id="IPR053941">
    <property type="entry name" value="Csm6_HEPN"/>
</dbReference>
<evidence type="ECO:0000313" key="4">
    <source>
        <dbReference type="Proteomes" id="UP000606870"/>
    </source>
</evidence>
<organism evidence="3 4">
    <name type="scientific">Megasphaera hominis</name>
    <dbReference type="NCBI Taxonomy" id="159836"/>
    <lineage>
        <taxon>Bacteria</taxon>
        <taxon>Bacillati</taxon>
        <taxon>Bacillota</taxon>
        <taxon>Negativicutes</taxon>
        <taxon>Veillonellales</taxon>
        <taxon>Veillonellaceae</taxon>
        <taxon>Megasphaera</taxon>
    </lineage>
</organism>
<dbReference type="EMBL" id="JACOGK010000053">
    <property type="protein sequence ID" value="MBC3537949.1"/>
    <property type="molecule type" value="Genomic_DNA"/>
</dbReference>
<dbReference type="RefSeq" id="WP_186504517.1">
    <property type="nucleotide sequence ID" value="NZ_JACOGK010000053.1"/>
</dbReference>
<dbReference type="InterPro" id="IPR013489">
    <property type="entry name" value="CRISPR-assoc_prot_Csm6"/>
</dbReference>
<name>A0ABR6VL36_9FIRM</name>
<dbReference type="Pfam" id="PF22208">
    <property type="entry name" value="Cas_Csm6_CARF"/>
    <property type="match status" value="1"/>
</dbReference>
<evidence type="ECO:0000313" key="3">
    <source>
        <dbReference type="EMBL" id="MBC3537949.1"/>
    </source>
</evidence>
<feature type="domain" description="Csm6 CARF" evidence="2">
    <location>
        <begin position="64"/>
        <end position="169"/>
    </location>
</feature>
<evidence type="ECO:0000259" key="1">
    <source>
        <dbReference type="Pfam" id="PF09659"/>
    </source>
</evidence>
<evidence type="ECO:0008006" key="5">
    <source>
        <dbReference type="Google" id="ProtNLM"/>
    </source>
</evidence>
<proteinExistence type="predicted"/>
<comment type="caution">
    <text evidence="3">The sequence shown here is derived from an EMBL/GenBank/DDBJ whole genome shotgun (WGS) entry which is preliminary data.</text>
</comment>
<feature type="domain" description="Csm6 HEPN" evidence="1">
    <location>
        <begin position="255"/>
        <end position="432"/>
    </location>
</feature>
<protein>
    <recommendedName>
        <fullName evidence="5">CRISPR-associated protein Csm6</fullName>
    </recommendedName>
</protein>
<keyword evidence="4" id="KW-1185">Reference proteome</keyword>
<sequence>MRILYSGVGDTDPIRECRDGAILQIIRAYHPEKAVLFLSKDMTAKEEEYQRYTKPIEAVDPSCDIELIKTDIVNVHKIDSLHQMVDEFYRLIDRYPDDEFLINTSSGTPQMKMIMAMLAIEYEKATAIQVDSPQRGSNRNTHALNDDATVEEIIENNLDSDPEEYRNRCSEPKLRFIKYRQVARELEKLTQAYSYKDALELANKNRDIISTEVIALLQHAYKRSNLEIQEAADAIKGKKDLHEFAIPHDTDNEVTKLREYLGIMEIRMKQEYRQDFFVKMSPFLYELLKWYIVKRLHIPLEKFTGDKKSTKLNLGLIEKNFPAYIKVLDREFGYAKDGQEMSYYNLELFLQSRDEVPDDIKEKLRFLRDVERKIRNQQAHQIEPLTEKIVRNTVGNSIFNIFQDIRAVFTFALGENRGAVKGLVYDKINEKIRELLKEE</sequence>
<dbReference type="Gene3D" id="3.40.50.10770">
    <property type="entry name" value="Hypothetical protein VC1899 like domain (Restriction endonuclease-like)"/>
    <property type="match status" value="1"/>
</dbReference>
<evidence type="ECO:0000259" key="2">
    <source>
        <dbReference type="Pfam" id="PF22208"/>
    </source>
</evidence>
<gene>
    <name evidence="3" type="ORF">H8J70_11935</name>
</gene>
<accession>A0ABR6VL36</accession>
<dbReference type="Proteomes" id="UP000606870">
    <property type="component" value="Unassembled WGS sequence"/>
</dbReference>